<dbReference type="InterPro" id="IPR005563">
    <property type="entry name" value="A_protein"/>
</dbReference>
<dbReference type="GO" id="GO:0044423">
    <property type="term" value="C:virion component"/>
    <property type="evidence" value="ECO:0007669"/>
    <property type="project" value="UniProtKB-KW"/>
</dbReference>
<comment type="subcellular location">
    <subcellularLocation>
        <location evidence="1">Virion</location>
    </subcellularLocation>
</comment>
<organism evidence="8">
    <name type="scientific">Leviviridae sp</name>
    <dbReference type="NCBI Taxonomy" id="2027243"/>
    <lineage>
        <taxon>Viruses</taxon>
        <taxon>Riboviria</taxon>
        <taxon>Orthornavirae</taxon>
        <taxon>Lenarviricota</taxon>
        <taxon>Leviviricetes</taxon>
        <taxon>Norzivirales</taxon>
        <taxon>Fiersviridae</taxon>
    </lineage>
</organism>
<evidence type="ECO:0000256" key="4">
    <source>
        <dbReference type="ARBA" id="ARBA00022844"/>
    </source>
</evidence>
<evidence type="ECO:0000256" key="6">
    <source>
        <dbReference type="ARBA" id="ARBA00023296"/>
    </source>
</evidence>
<evidence type="ECO:0000256" key="3">
    <source>
        <dbReference type="ARBA" id="ARBA00022804"/>
    </source>
</evidence>
<accession>A0A514D9Y8</accession>
<keyword evidence="5" id="KW-1175">Viral attachment to host cell pilus</keyword>
<evidence type="ECO:0000256" key="7">
    <source>
        <dbReference type="ARBA" id="ARBA00035110"/>
    </source>
</evidence>
<evidence type="ECO:0000313" key="8">
    <source>
        <dbReference type="EMBL" id="QDH90429.1"/>
    </source>
</evidence>
<protein>
    <submittedName>
        <fullName evidence="8">Uncharacterized protein</fullName>
    </submittedName>
</protein>
<keyword evidence="3" id="KW-1161">Viral attachment to host cell</keyword>
<proteinExistence type="inferred from homology"/>
<dbReference type="Pfam" id="PF03863">
    <property type="entry name" value="Phage_mat-A"/>
    <property type="match status" value="1"/>
</dbReference>
<evidence type="ECO:0000256" key="1">
    <source>
        <dbReference type="ARBA" id="ARBA00004328"/>
    </source>
</evidence>
<dbReference type="EMBL" id="MN035531">
    <property type="protein sequence ID" value="QDH90429.1"/>
    <property type="molecule type" value="Genomic_RNA"/>
</dbReference>
<keyword evidence="6" id="KW-1160">Virus entry into host cell</keyword>
<gene>
    <name evidence="8" type="ORF">H1BulkLitter4157_000004</name>
</gene>
<keyword evidence="4" id="KW-0946">Virion</keyword>
<evidence type="ECO:0000256" key="2">
    <source>
        <dbReference type="ARBA" id="ARBA00022581"/>
    </source>
</evidence>
<reference evidence="8" key="1">
    <citation type="submission" date="2019-05" db="EMBL/GenBank/DDBJ databases">
        <title>Metatranscriptomic reconstruction reveals RNA viruses with the potential to shape carbon cycling in soil.</title>
        <authorList>
            <person name="Starr E.P."/>
            <person name="Nuccio E."/>
            <person name="Pett-Ridge J."/>
            <person name="Banfield J.F."/>
            <person name="Firestone M.K."/>
        </authorList>
    </citation>
    <scope>NUCLEOTIDE SEQUENCE</scope>
    <source>
        <strain evidence="8">H1_Bulk_Litter_4_scaffold_157</strain>
    </source>
</reference>
<keyword evidence="2" id="KW-0945">Host-virus interaction</keyword>
<comment type="similarity">
    <text evidence="7">Belongs to the Leviviricetes maturation protein family.</text>
</comment>
<evidence type="ECO:0000256" key="5">
    <source>
        <dbReference type="ARBA" id="ARBA00023104"/>
    </source>
</evidence>
<name>A0A514D9Y8_9VIRU</name>
<sequence length="457" mass="51133">MPETYTRSENTVIKYWKYTQTYGNFGWTNPTTNGVDLGISKFDSLSGYKNPAHRAQIRAVTSATTLLSGTKTRQLENRPGGASYKLYSPDGRTAFWDMSGCTQGLGSSFLLNALVLPNAAVVTSCHNQAVSKLYGQLNSFVSSAKTGEDWGEWKSTMKTLRSPLKPLRDLITSSHYRSLRDLDRWRDPVKLAGALADTHLEFAFGIAPLESSIAKGIVGLHNRNIMGNYKPFYAKGDVSYSPSTKTQILQADPMNYAQIVLGEKTVWSIQEVFSGVWGEECLLPERPISDVLGLKFRDIVPTVWNLIPYSFLIDYFVNIGQIASALAVPWNGIKWCNYTSRTQGVYEASYSYRMRPGSHIGGMNFGSEPGNFKVLRQIFNRSAQGSMPVPWLEYTKPWQLTGRQWANIAALGISQSAQYLLKLKKAVKRSPELPTVYLRELGQRASMSKVPYPFHRP</sequence>
<dbReference type="GO" id="GO:0039666">
    <property type="term" value="P:virion attachment to host cell pilus"/>
    <property type="evidence" value="ECO:0007669"/>
    <property type="project" value="UniProtKB-KW"/>
</dbReference>